<dbReference type="Proteomes" id="UP000266552">
    <property type="component" value="Chromosome"/>
</dbReference>
<name>A0A385TMS3_PAELA</name>
<dbReference type="AlphaFoldDB" id="A0A385TMS3"/>
<dbReference type="KEGG" id="plw:D5F53_16525"/>
<accession>A0A385TMS3</accession>
<evidence type="ECO:0000256" key="14">
    <source>
        <dbReference type="SAM" id="Phobius"/>
    </source>
</evidence>
<protein>
    <recommendedName>
        <fullName evidence="3">histidine kinase</fullName>
        <ecNumber evidence="3">2.7.13.3</ecNumber>
    </recommendedName>
</protein>
<organism evidence="17 18">
    <name type="scientific">Paenibacillus lautus</name>
    <name type="common">Bacillus lautus</name>
    <dbReference type="NCBI Taxonomy" id="1401"/>
    <lineage>
        <taxon>Bacteria</taxon>
        <taxon>Bacillati</taxon>
        <taxon>Bacillota</taxon>
        <taxon>Bacilli</taxon>
        <taxon>Bacillales</taxon>
        <taxon>Paenibacillaceae</taxon>
        <taxon>Paenibacillus</taxon>
    </lineage>
</organism>
<dbReference type="FunFam" id="1.10.287.130:FF:000001">
    <property type="entry name" value="Two-component sensor histidine kinase"/>
    <property type="match status" value="1"/>
</dbReference>
<keyword evidence="5" id="KW-0597">Phosphoprotein</keyword>
<dbReference type="Gene3D" id="1.10.287.130">
    <property type="match status" value="1"/>
</dbReference>
<dbReference type="GO" id="GO:0005524">
    <property type="term" value="F:ATP binding"/>
    <property type="evidence" value="ECO:0007669"/>
    <property type="project" value="UniProtKB-KW"/>
</dbReference>
<evidence type="ECO:0000256" key="1">
    <source>
        <dbReference type="ARBA" id="ARBA00000085"/>
    </source>
</evidence>
<evidence type="ECO:0000313" key="18">
    <source>
        <dbReference type="Proteomes" id="UP000266552"/>
    </source>
</evidence>
<dbReference type="EC" id="2.7.13.3" evidence="3"/>
<dbReference type="SUPFAM" id="SSF47384">
    <property type="entry name" value="Homodimeric domain of signal transducing histidine kinase"/>
    <property type="match status" value="1"/>
</dbReference>
<dbReference type="GO" id="GO:0000155">
    <property type="term" value="F:phosphorelay sensor kinase activity"/>
    <property type="evidence" value="ECO:0007669"/>
    <property type="project" value="InterPro"/>
</dbReference>
<dbReference type="InterPro" id="IPR050398">
    <property type="entry name" value="HssS/ArlS-like"/>
</dbReference>
<keyword evidence="8" id="KW-0547">Nucleotide-binding</keyword>
<evidence type="ECO:0000256" key="11">
    <source>
        <dbReference type="ARBA" id="ARBA00022989"/>
    </source>
</evidence>
<dbReference type="RefSeq" id="WP_119848659.1">
    <property type="nucleotide sequence ID" value="NZ_CP032412.1"/>
</dbReference>
<keyword evidence="13 14" id="KW-0472">Membrane</keyword>
<dbReference type="EMBL" id="CP032412">
    <property type="protein sequence ID" value="AYB44781.1"/>
    <property type="molecule type" value="Genomic_DNA"/>
</dbReference>
<dbReference type="SMART" id="SM00304">
    <property type="entry name" value="HAMP"/>
    <property type="match status" value="1"/>
</dbReference>
<dbReference type="InterPro" id="IPR005467">
    <property type="entry name" value="His_kinase_dom"/>
</dbReference>
<evidence type="ECO:0000256" key="7">
    <source>
        <dbReference type="ARBA" id="ARBA00022692"/>
    </source>
</evidence>
<dbReference type="CDD" id="cd00082">
    <property type="entry name" value="HisKA"/>
    <property type="match status" value="1"/>
</dbReference>
<feature type="transmembrane region" description="Helical" evidence="14">
    <location>
        <begin position="172"/>
        <end position="191"/>
    </location>
</feature>
<dbReference type="Pfam" id="PF02518">
    <property type="entry name" value="HATPase_c"/>
    <property type="match status" value="1"/>
</dbReference>
<dbReference type="PANTHER" id="PTHR45528:SF1">
    <property type="entry name" value="SENSOR HISTIDINE KINASE CPXA"/>
    <property type="match status" value="1"/>
</dbReference>
<evidence type="ECO:0000256" key="2">
    <source>
        <dbReference type="ARBA" id="ARBA00004651"/>
    </source>
</evidence>
<dbReference type="CDD" id="cd00075">
    <property type="entry name" value="HATPase"/>
    <property type="match status" value="1"/>
</dbReference>
<comment type="catalytic activity">
    <reaction evidence="1">
        <text>ATP + protein L-histidine = ADP + protein N-phospho-L-histidine.</text>
        <dbReference type="EC" id="2.7.13.3"/>
    </reaction>
</comment>
<dbReference type="Gene3D" id="3.30.565.10">
    <property type="entry name" value="Histidine kinase-like ATPase, C-terminal domain"/>
    <property type="match status" value="1"/>
</dbReference>
<evidence type="ECO:0000256" key="8">
    <source>
        <dbReference type="ARBA" id="ARBA00022741"/>
    </source>
</evidence>
<dbReference type="InterPro" id="IPR003594">
    <property type="entry name" value="HATPase_dom"/>
</dbReference>
<dbReference type="InterPro" id="IPR036890">
    <property type="entry name" value="HATPase_C_sf"/>
</dbReference>
<evidence type="ECO:0000313" key="17">
    <source>
        <dbReference type="EMBL" id="AYB44781.1"/>
    </source>
</evidence>
<dbReference type="Pfam" id="PF00672">
    <property type="entry name" value="HAMP"/>
    <property type="match status" value="1"/>
</dbReference>
<evidence type="ECO:0000256" key="6">
    <source>
        <dbReference type="ARBA" id="ARBA00022679"/>
    </source>
</evidence>
<keyword evidence="10" id="KW-0067">ATP-binding</keyword>
<evidence type="ECO:0000256" key="10">
    <source>
        <dbReference type="ARBA" id="ARBA00022840"/>
    </source>
</evidence>
<feature type="domain" description="HAMP" evidence="16">
    <location>
        <begin position="193"/>
        <end position="245"/>
    </location>
</feature>
<evidence type="ECO:0000256" key="9">
    <source>
        <dbReference type="ARBA" id="ARBA00022777"/>
    </source>
</evidence>
<dbReference type="PRINTS" id="PR00344">
    <property type="entry name" value="BCTRLSENSOR"/>
</dbReference>
<keyword evidence="11 14" id="KW-1133">Transmembrane helix</keyword>
<dbReference type="InterPro" id="IPR036097">
    <property type="entry name" value="HisK_dim/P_sf"/>
</dbReference>
<evidence type="ECO:0000256" key="4">
    <source>
        <dbReference type="ARBA" id="ARBA00022475"/>
    </source>
</evidence>
<dbReference type="Gene3D" id="6.10.340.10">
    <property type="match status" value="1"/>
</dbReference>
<dbReference type="Pfam" id="PF00512">
    <property type="entry name" value="HisKA"/>
    <property type="match status" value="1"/>
</dbReference>
<keyword evidence="18" id="KW-1185">Reference proteome</keyword>
<evidence type="ECO:0000256" key="3">
    <source>
        <dbReference type="ARBA" id="ARBA00012438"/>
    </source>
</evidence>
<dbReference type="SUPFAM" id="SSF55874">
    <property type="entry name" value="ATPase domain of HSP90 chaperone/DNA topoisomerase II/histidine kinase"/>
    <property type="match status" value="1"/>
</dbReference>
<evidence type="ECO:0000256" key="12">
    <source>
        <dbReference type="ARBA" id="ARBA00023012"/>
    </source>
</evidence>
<evidence type="ECO:0000256" key="5">
    <source>
        <dbReference type="ARBA" id="ARBA00022553"/>
    </source>
</evidence>
<sequence>MIRTIRAKFIVGFFVIFSLSFLVLNQTVKEIIRTSNQKIVTSDLVGLKNNSNVYVRQAFLINHFTNNKLYFGQMAEEMVNDLKHATSSHVSAYTVDGKLLFSSDERRFSGPSDADLRQAIEGKTAYTITYGRNSGTVLYSYPVIIDGVKVGILRFTKDFTLLYEQSGRIMDIIFYIALAIFGAAFLFSYLLSRNITIPLVKLTRASTEVKNGNLDVRIRFRRRDEIGELALNFNDMIDRIGSQISTIERDRDRLKELNAQEKRFFDNVTHELKTPLTSILGYAEIIREKGDDDREFFDKGMNHIVEESRRLHGMVLRLLEVSQHNAGEEDVELVDSGKILRDVVDSMSFRAKRYKKSIVCEAEEGSFVLGQPDRLRQLFINLLDNAIKYSAAQSEITVKAERADGSVRYTFDNPGDPIPADELANVFQPFYSVSQRQKEEGSVGLGLSIVKSIVDDHGGTIRIVSENFHTVVYVEIPYVKAGAVQ</sequence>
<feature type="domain" description="Histidine kinase" evidence="15">
    <location>
        <begin position="267"/>
        <end position="480"/>
    </location>
</feature>
<dbReference type="SMART" id="SM00387">
    <property type="entry name" value="HATPase_c"/>
    <property type="match status" value="1"/>
</dbReference>
<dbReference type="PROSITE" id="PS50885">
    <property type="entry name" value="HAMP"/>
    <property type="match status" value="1"/>
</dbReference>
<keyword evidence="6" id="KW-0808">Transferase</keyword>
<dbReference type="GO" id="GO:0005886">
    <property type="term" value="C:plasma membrane"/>
    <property type="evidence" value="ECO:0007669"/>
    <property type="project" value="UniProtKB-SubCell"/>
</dbReference>
<dbReference type="InterPro" id="IPR003661">
    <property type="entry name" value="HisK_dim/P_dom"/>
</dbReference>
<keyword evidence="4" id="KW-1003">Cell membrane</keyword>
<dbReference type="SMART" id="SM00388">
    <property type="entry name" value="HisKA"/>
    <property type="match status" value="1"/>
</dbReference>
<proteinExistence type="predicted"/>
<gene>
    <name evidence="17" type="ORF">D5F53_16525</name>
</gene>
<evidence type="ECO:0000259" key="16">
    <source>
        <dbReference type="PROSITE" id="PS50885"/>
    </source>
</evidence>
<evidence type="ECO:0000259" key="15">
    <source>
        <dbReference type="PROSITE" id="PS50109"/>
    </source>
</evidence>
<keyword evidence="9 17" id="KW-0418">Kinase</keyword>
<dbReference type="PANTHER" id="PTHR45528">
    <property type="entry name" value="SENSOR HISTIDINE KINASE CPXA"/>
    <property type="match status" value="1"/>
</dbReference>
<dbReference type="CDD" id="cd06225">
    <property type="entry name" value="HAMP"/>
    <property type="match status" value="1"/>
</dbReference>
<comment type="subcellular location">
    <subcellularLocation>
        <location evidence="2">Cell membrane</location>
        <topology evidence="2">Multi-pass membrane protein</topology>
    </subcellularLocation>
</comment>
<reference evidence="17 18" key="1">
    <citation type="submission" date="2018-09" db="EMBL/GenBank/DDBJ databases">
        <title>Genome Sequence of Paenibacillus lautus Strain E7593-69, Azo Dye-Degrading Bacteria, Isolated from Commercial Tattoo Inks.</title>
        <authorList>
            <person name="Nho S.W."/>
            <person name="Kim S.-J."/>
            <person name="Kweon O."/>
            <person name="Cerniglia C.E."/>
        </authorList>
    </citation>
    <scope>NUCLEOTIDE SEQUENCE [LARGE SCALE GENOMIC DNA]</scope>
    <source>
        <strain evidence="17 18">E7593-69</strain>
    </source>
</reference>
<dbReference type="PROSITE" id="PS50109">
    <property type="entry name" value="HIS_KIN"/>
    <property type="match status" value="1"/>
</dbReference>
<keyword evidence="7 14" id="KW-0812">Transmembrane</keyword>
<evidence type="ECO:0000256" key="13">
    <source>
        <dbReference type="ARBA" id="ARBA00023136"/>
    </source>
</evidence>
<dbReference type="SUPFAM" id="SSF158472">
    <property type="entry name" value="HAMP domain-like"/>
    <property type="match status" value="1"/>
</dbReference>
<dbReference type="InterPro" id="IPR004358">
    <property type="entry name" value="Sig_transdc_His_kin-like_C"/>
</dbReference>
<dbReference type="InterPro" id="IPR003660">
    <property type="entry name" value="HAMP_dom"/>
</dbReference>
<keyword evidence="12" id="KW-0902">Two-component regulatory system</keyword>